<feature type="transmembrane region" description="Helical" evidence="1">
    <location>
        <begin position="346"/>
        <end position="366"/>
    </location>
</feature>
<sequence precursor="true">MKYAIKGIIILFLLCCIVQAGAAFKMESSEVTPSGDLAAGTAVTAHAVVDFSTLTGTTFPSTDTFQGFTELDKAKWQYSITINGADNPKPDASGKYLKINGFDLDYPSSQSVKLLITVEGVVPQTNATQNLTVLRLQWLDATTKVRDNGEFTLTSKVVNPDDLVKNVQQAQSDLKTLRADIDQRAAAGVGTDEAEAKYKLAEQNIKSSNGTNFTATQANLDTAQKAIADAETSLDKSWAQSEIDQAKNSLANVDQLITYFKSNPDMTNDARVAAITIQRENADQAYTAANESLTAGNYNQARIKANESATKALGAYNDALALRNGTGTTKTLNNTSTESDGGGLGIIYYILVVVAIGLVVGGVVLYQRRNRWDELG</sequence>
<dbReference type="AlphaFoldDB" id="B8GKK7"/>
<organism evidence="2 3">
    <name type="scientific">Methanosphaerula palustris (strain ATCC BAA-1556 / DSM 19958 / E1-9c)</name>
    <dbReference type="NCBI Taxonomy" id="521011"/>
    <lineage>
        <taxon>Archaea</taxon>
        <taxon>Methanobacteriati</taxon>
        <taxon>Methanobacteriota</taxon>
        <taxon>Stenosarchaea group</taxon>
        <taxon>Methanomicrobia</taxon>
        <taxon>Methanomicrobiales</taxon>
        <taxon>Methanoregulaceae</taxon>
        <taxon>Methanosphaerula</taxon>
    </lineage>
</organism>
<dbReference type="Proteomes" id="UP000002457">
    <property type="component" value="Chromosome"/>
</dbReference>
<accession>B8GKK7</accession>
<evidence type="ECO:0000313" key="3">
    <source>
        <dbReference type="Proteomes" id="UP000002457"/>
    </source>
</evidence>
<evidence type="ECO:0000256" key="1">
    <source>
        <dbReference type="SAM" id="Phobius"/>
    </source>
</evidence>
<name>B8GKK7_METPE</name>
<dbReference type="KEGG" id="mpl:Mpal_0517"/>
<dbReference type="HOGENOM" id="CLU_061945_0_0_2"/>
<keyword evidence="1" id="KW-0812">Transmembrane</keyword>
<keyword evidence="3" id="KW-1185">Reference proteome</keyword>
<evidence type="ECO:0000313" key="2">
    <source>
        <dbReference type="EMBL" id="ACL15890.1"/>
    </source>
</evidence>
<proteinExistence type="predicted"/>
<gene>
    <name evidence="2" type="ordered locus">Mpal_0517</name>
</gene>
<dbReference type="STRING" id="521011.Mpal_0517"/>
<dbReference type="eggNOG" id="arCOG03888">
    <property type="taxonomic scope" value="Archaea"/>
</dbReference>
<dbReference type="OrthoDB" id="107460at2157"/>
<dbReference type="GeneID" id="7271933"/>
<dbReference type="EMBL" id="CP001338">
    <property type="protein sequence ID" value="ACL15890.1"/>
    <property type="molecule type" value="Genomic_DNA"/>
</dbReference>
<keyword evidence="1" id="KW-0472">Membrane</keyword>
<dbReference type="RefSeq" id="WP_012617209.1">
    <property type="nucleotide sequence ID" value="NC_011832.1"/>
</dbReference>
<protein>
    <submittedName>
        <fullName evidence="2">Uncharacterized protein</fullName>
    </submittedName>
</protein>
<reference evidence="2 3" key="1">
    <citation type="journal article" date="2015" name="Genome Announc.">
        <title>Complete Genome Sequence of Methanosphaerula palustris E1-9CT, a Hydrogenotrophic Methanogen Isolated from a Minerotrophic Fen Peatland.</title>
        <authorList>
            <person name="Cadillo-Quiroz H."/>
            <person name="Browne P."/>
            <person name="Kyrpides N."/>
            <person name="Woyke T."/>
            <person name="Goodwin L."/>
            <person name="Detter C."/>
            <person name="Yavitt J.B."/>
            <person name="Zinder S.H."/>
        </authorList>
    </citation>
    <scope>NUCLEOTIDE SEQUENCE [LARGE SCALE GENOMIC DNA]</scope>
    <source>
        <strain evidence="3">ATCC BAA-1556 / DSM 19958 / E1-9c</strain>
    </source>
</reference>
<keyword evidence="1" id="KW-1133">Transmembrane helix</keyword>